<keyword evidence="2" id="KW-0238">DNA-binding</keyword>
<dbReference type="EMBL" id="JAVDWU010000001">
    <property type="protein sequence ID" value="MDR7148650.1"/>
    <property type="molecule type" value="Genomic_DNA"/>
</dbReference>
<dbReference type="Proteomes" id="UP001265700">
    <property type="component" value="Unassembled WGS sequence"/>
</dbReference>
<gene>
    <name evidence="2" type="ORF">J2W49_000578</name>
</gene>
<keyword evidence="3" id="KW-1185">Reference proteome</keyword>
<dbReference type="Gene3D" id="1.10.10.10">
    <property type="entry name" value="Winged helix-like DNA-binding domain superfamily/Winged helix DNA-binding domain"/>
    <property type="match status" value="1"/>
</dbReference>
<dbReference type="SMART" id="SM00421">
    <property type="entry name" value="HTH_LUXR"/>
    <property type="match status" value="1"/>
</dbReference>
<accession>A0ABU1WHA7</accession>
<organism evidence="2 3">
    <name type="scientific">Hydrogenophaga palleronii</name>
    <dbReference type="NCBI Taxonomy" id="65655"/>
    <lineage>
        <taxon>Bacteria</taxon>
        <taxon>Pseudomonadati</taxon>
        <taxon>Pseudomonadota</taxon>
        <taxon>Betaproteobacteria</taxon>
        <taxon>Burkholderiales</taxon>
        <taxon>Comamonadaceae</taxon>
        <taxon>Hydrogenophaga</taxon>
    </lineage>
</organism>
<dbReference type="InterPro" id="IPR036388">
    <property type="entry name" value="WH-like_DNA-bd_sf"/>
</dbReference>
<dbReference type="InterPro" id="IPR000792">
    <property type="entry name" value="Tscrpt_reg_LuxR_C"/>
</dbReference>
<feature type="domain" description="HTH luxR-type" evidence="1">
    <location>
        <begin position="148"/>
        <end position="205"/>
    </location>
</feature>
<protein>
    <submittedName>
        <fullName evidence="2">DNA-binding CsgD family transcriptional regulator</fullName>
    </submittedName>
</protein>
<dbReference type="RefSeq" id="WP_310311431.1">
    <property type="nucleotide sequence ID" value="NZ_JAVDWU010000001.1"/>
</dbReference>
<dbReference type="GO" id="GO:0003677">
    <property type="term" value="F:DNA binding"/>
    <property type="evidence" value="ECO:0007669"/>
    <property type="project" value="UniProtKB-KW"/>
</dbReference>
<comment type="caution">
    <text evidence="2">The sequence shown here is derived from an EMBL/GenBank/DDBJ whole genome shotgun (WGS) entry which is preliminary data.</text>
</comment>
<dbReference type="SUPFAM" id="SSF46894">
    <property type="entry name" value="C-terminal effector domain of the bipartite response regulators"/>
    <property type="match status" value="1"/>
</dbReference>
<dbReference type="Pfam" id="PF00196">
    <property type="entry name" value="GerE"/>
    <property type="match status" value="1"/>
</dbReference>
<dbReference type="InterPro" id="IPR016032">
    <property type="entry name" value="Sig_transdc_resp-reg_C-effctor"/>
</dbReference>
<name>A0ABU1WHA7_9BURK</name>
<reference evidence="2 3" key="1">
    <citation type="submission" date="2023-07" db="EMBL/GenBank/DDBJ databases">
        <title>Sorghum-associated microbial communities from plants grown in Nebraska, USA.</title>
        <authorList>
            <person name="Schachtman D."/>
        </authorList>
    </citation>
    <scope>NUCLEOTIDE SEQUENCE [LARGE SCALE GENOMIC DNA]</scope>
    <source>
        <strain evidence="2 3">4249</strain>
    </source>
</reference>
<proteinExistence type="predicted"/>
<evidence type="ECO:0000313" key="2">
    <source>
        <dbReference type="EMBL" id="MDR7148650.1"/>
    </source>
</evidence>
<evidence type="ECO:0000259" key="1">
    <source>
        <dbReference type="SMART" id="SM00421"/>
    </source>
</evidence>
<evidence type="ECO:0000313" key="3">
    <source>
        <dbReference type="Proteomes" id="UP001265700"/>
    </source>
</evidence>
<sequence length="231" mass="25236">MWQLNEMDYGTAAQAGRQSLTPKGPGAAMLLRMLDEIDYGVLVIDAQGQIQHANHLARHELASGRLVMVRGNSLLGSTTEHSAMIQQGLDHACRGQRKLVLLEQNELELSLAFIPLSHPLEAESPTVLVLLQRQSTCDNLAVRMFARNKGLSPSEESVMIGLCRGLGVPEIAREHGVAESTVRSQVKSLREKTGCSSIRRLMQRVTSLPPVVPALRIITPMAHGATEFVHP</sequence>